<evidence type="ECO:0000256" key="1">
    <source>
        <dbReference type="SAM" id="MobiDB-lite"/>
    </source>
</evidence>
<dbReference type="RefSeq" id="XP_016475114.1">
    <property type="nucleotide sequence ID" value="XM_016619628.1"/>
</dbReference>
<dbReference type="KEGG" id="nta:107796810"/>
<protein>
    <submittedName>
        <fullName evidence="2">Uncharacterized protein isoform X1</fullName>
    </submittedName>
</protein>
<gene>
    <name evidence="2" type="primary">LOC107796810</name>
</gene>
<dbReference type="AlphaFoldDB" id="A0A1S4AER3"/>
<organism evidence="2">
    <name type="scientific">Nicotiana tabacum</name>
    <name type="common">Common tobacco</name>
    <dbReference type="NCBI Taxonomy" id="4097"/>
    <lineage>
        <taxon>Eukaryota</taxon>
        <taxon>Viridiplantae</taxon>
        <taxon>Streptophyta</taxon>
        <taxon>Embryophyta</taxon>
        <taxon>Tracheophyta</taxon>
        <taxon>Spermatophyta</taxon>
        <taxon>Magnoliopsida</taxon>
        <taxon>eudicotyledons</taxon>
        <taxon>Gunneridae</taxon>
        <taxon>Pentapetalae</taxon>
        <taxon>asterids</taxon>
        <taxon>lamiids</taxon>
        <taxon>Solanales</taxon>
        <taxon>Solanaceae</taxon>
        <taxon>Nicotianoideae</taxon>
        <taxon>Nicotianeae</taxon>
        <taxon>Nicotiana</taxon>
    </lineage>
</organism>
<evidence type="ECO:0000313" key="2">
    <source>
        <dbReference type="RefSeq" id="XP_016475114.1"/>
    </source>
</evidence>
<dbReference type="PaxDb" id="4097-A0A1S4AER3"/>
<sequence>MRFAFGLSGESWTHHGCIINSISLSKILYVFIHFLYFDLIRWPSFLYLIYSCVNDFVLDIRPVFSLCPPAIHKVCSNFSLLDAIKAKNVTSPDTEADPLPNVGRVAFSKKYQTARNPRSDMPKTSEYAFFKKLKKDVGHSNSDLLHRRSKLSKNSTSDTTSTHNVLKCPNKDLKIPIQVEKEYQTNERQSFSPVDGVIGISKEAKLKSFSLPTAVTPVDSNLRLSPLAGSQYSGNGFFAAKRQKLRQQANALFLDVKKLNSERFDLVSALLSRLFPGRKEGEGFWDSKVRKGENSSTTSLVHAKPDHARPHSKHKEDVTVPEYRMSQTDGCLTNFFCRPKERVPLEWDNFNSAFHLIDYDAETGLLCEDVDNSQISNNKSISLWDQSDSLPSLSFDQHGFANHLLLDRLHSANIPVSREAQNLFLDWDFNEEKNDPALAITTSGGNKLCSPISTLPHVDYQRSTEKKLDVLALSSLYTNSAYFDALPYFHSNSFQQKLFPTKFCSRDFGTILEHEECAVARLDQFDLPLLCNSEDFNSLEDHNPDFGTILEHEECGVARLDHCDQPLLCYSEDLTSLEDCNPENAFESGNVIVPYLGHLEKNHCDSDELLPIALDTFSWNFLSATSSPLQRGLSAYHTLRLPHRKDTVGLTNEEIKYNLYGLNPRETAPQSFEQSFNSHIWYSRNSEVSCDKASGGSLLLENSSWVTSVEEISPDHSDEWTLS</sequence>
<feature type="compositionally biased region" description="Basic and acidic residues" evidence="1">
    <location>
        <begin position="303"/>
        <end position="316"/>
    </location>
</feature>
<accession>A0A1S4AER3</accession>
<name>A0A1S4AER3_TOBAC</name>
<feature type="region of interest" description="Disordered" evidence="1">
    <location>
        <begin position="295"/>
        <end position="316"/>
    </location>
</feature>
<proteinExistence type="predicted"/>
<dbReference type="OrthoDB" id="1938423at2759"/>
<reference evidence="2" key="1">
    <citation type="submission" date="2025-08" db="UniProtKB">
        <authorList>
            <consortium name="RefSeq"/>
        </authorList>
    </citation>
    <scope>IDENTIFICATION</scope>
</reference>